<reference evidence="9 10" key="1">
    <citation type="submission" date="2022-04" db="EMBL/GenBank/DDBJ databases">
        <title>Gracilibacillus sp. isolated from saltern.</title>
        <authorList>
            <person name="Won M."/>
            <person name="Lee C.-M."/>
            <person name="Woen H.-Y."/>
            <person name="Kwon S.-W."/>
        </authorList>
    </citation>
    <scope>NUCLEOTIDE SEQUENCE [LARGE SCALE GENOMIC DNA]</scope>
    <source>
        <strain evidence="9 10">SSPM10-3</strain>
    </source>
</reference>
<keyword evidence="5" id="KW-0573">Peptidoglycan synthesis</keyword>
<dbReference type="Proteomes" id="UP000831537">
    <property type="component" value="Chromosome"/>
</dbReference>
<dbReference type="InterPro" id="IPR012338">
    <property type="entry name" value="Beta-lactam/transpept-like"/>
</dbReference>
<proteinExistence type="inferred from homology"/>
<evidence type="ECO:0000256" key="1">
    <source>
        <dbReference type="ARBA" id="ARBA00007164"/>
    </source>
</evidence>
<accession>A0ABY4GJW9</accession>
<evidence type="ECO:0000259" key="8">
    <source>
        <dbReference type="Pfam" id="PF00768"/>
    </source>
</evidence>
<name>A0ABY4GJW9_9BACI</name>
<evidence type="ECO:0000256" key="5">
    <source>
        <dbReference type="ARBA" id="ARBA00022984"/>
    </source>
</evidence>
<dbReference type="InterPro" id="IPR001967">
    <property type="entry name" value="Peptidase_S11_N"/>
</dbReference>
<protein>
    <submittedName>
        <fullName evidence="9">D-alanyl-D-alanine carboxypeptidase</fullName>
    </submittedName>
</protein>
<sequence length="334" mass="37019">MKKIRILIILVTIAAAVYLASISLFAEEEPLLINKAVHAEQTMKEEIMLPDKVLERFIYLDQLSIDASSVILLNAETGHIIFEKNSHMSLPTASMSKMMTELLVLEAIDEQQINWNTPIKISEYASYISGQPGFASVHLQEGQVYTVKQLFDAMAIHSANGAAIALAEAVSGSEQSFVKEMNTRAEQLDLSDTSFVNSTGLSNTDLDAYFSVGTANDTNRMSAADVAMLAQYLITTYPDILQVVNQSELLFENQVFTNTNWLLPETTDPVTDYQGVDGLKTGYTEEAGYCFTGTVEQQGVRLISVVMGTSSIESRFIETEKLYQQAFAQYLPRR</sequence>
<organism evidence="9 10">
    <name type="scientific">Gracilibacillus salinarum</name>
    <dbReference type="NCBI Taxonomy" id="2932255"/>
    <lineage>
        <taxon>Bacteria</taxon>
        <taxon>Bacillati</taxon>
        <taxon>Bacillota</taxon>
        <taxon>Bacilli</taxon>
        <taxon>Bacillales</taxon>
        <taxon>Bacillaceae</taxon>
        <taxon>Gracilibacillus</taxon>
    </lineage>
</organism>
<keyword evidence="2" id="KW-0732">Signal</keyword>
<dbReference type="PANTHER" id="PTHR21581:SF11">
    <property type="entry name" value="D-ALANYL-D-ALANINE CARBOXYPEPTIDASE DACA"/>
    <property type="match status" value="1"/>
</dbReference>
<dbReference type="Pfam" id="PF00768">
    <property type="entry name" value="Peptidase_S11"/>
    <property type="match status" value="1"/>
</dbReference>
<evidence type="ECO:0000313" key="10">
    <source>
        <dbReference type="Proteomes" id="UP000831537"/>
    </source>
</evidence>
<dbReference type="GO" id="GO:0004180">
    <property type="term" value="F:carboxypeptidase activity"/>
    <property type="evidence" value="ECO:0007669"/>
    <property type="project" value="UniProtKB-KW"/>
</dbReference>
<dbReference type="InterPro" id="IPR018044">
    <property type="entry name" value="Peptidase_S11"/>
</dbReference>
<keyword evidence="4" id="KW-0133">Cell shape</keyword>
<evidence type="ECO:0000256" key="2">
    <source>
        <dbReference type="ARBA" id="ARBA00022729"/>
    </source>
</evidence>
<dbReference type="SUPFAM" id="SSF56601">
    <property type="entry name" value="beta-lactamase/transpeptidase-like"/>
    <property type="match status" value="1"/>
</dbReference>
<evidence type="ECO:0000256" key="4">
    <source>
        <dbReference type="ARBA" id="ARBA00022960"/>
    </source>
</evidence>
<comment type="similarity">
    <text evidence="1 7">Belongs to the peptidase S11 family.</text>
</comment>
<dbReference type="Gene3D" id="3.40.710.10">
    <property type="entry name" value="DD-peptidase/beta-lactamase superfamily"/>
    <property type="match status" value="1"/>
</dbReference>
<dbReference type="PRINTS" id="PR00725">
    <property type="entry name" value="DADACBPTASE1"/>
</dbReference>
<keyword evidence="6" id="KW-0961">Cell wall biogenesis/degradation</keyword>
<keyword evidence="9" id="KW-0121">Carboxypeptidase</keyword>
<evidence type="ECO:0000256" key="3">
    <source>
        <dbReference type="ARBA" id="ARBA00022801"/>
    </source>
</evidence>
<dbReference type="EMBL" id="CP095071">
    <property type="protein sequence ID" value="UOQ84519.1"/>
    <property type="molecule type" value="Genomic_DNA"/>
</dbReference>
<evidence type="ECO:0000313" key="9">
    <source>
        <dbReference type="EMBL" id="UOQ84519.1"/>
    </source>
</evidence>
<evidence type="ECO:0000256" key="6">
    <source>
        <dbReference type="ARBA" id="ARBA00023316"/>
    </source>
</evidence>
<gene>
    <name evidence="9" type="ORF">MUN87_17820</name>
</gene>
<evidence type="ECO:0000256" key="7">
    <source>
        <dbReference type="RuleBase" id="RU004016"/>
    </source>
</evidence>
<dbReference type="RefSeq" id="WP_244742360.1">
    <property type="nucleotide sequence ID" value="NZ_CP095071.1"/>
</dbReference>
<keyword evidence="3" id="KW-0378">Hydrolase</keyword>
<dbReference type="PANTHER" id="PTHR21581">
    <property type="entry name" value="D-ALANYL-D-ALANINE CARBOXYPEPTIDASE"/>
    <property type="match status" value="1"/>
</dbReference>
<feature type="domain" description="Peptidase S11 D-alanyl-D-alanine carboxypeptidase A N-terminal" evidence="8">
    <location>
        <begin position="62"/>
        <end position="310"/>
    </location>
</feature>
<keyword evidence="9" id="KW-0645">Protease</keyword>
<keyword evidence="10" id="KW-1185">Reference proteome</keyword>